<evidence type="ECO:0000256" key="1">
    <source>
        <dbReference type="SAM" id="MobiDB-lite"/>
    </source>
</evidence>
<feature type="domain" description="DUF6542" evidence="3">
    <location>
        <begin position="38"/>
        <end position="150"/>
    </location>
</feature>
<evidence type="ECO:0000259" key="3">
    <source>
        <dbReference type="Pfam" id="PF20177"/>
    </source>
</evidence>
<feature type="compositionally biased region" description="Low complexity" evidence="1">
    <location>
        <begin position="1"/>
        <end position="11"/>
    </location>
</feature>
<name>A0AB39TK48_9ACTN</name>
<keyword evidence="2" id="KW-1133">Transmembrane helix</keyword>
<dbReference type="RefSeq" id="WP_157882259.1">
    <property type="nucleotide sequence ID" value="NZ_CP163445.1"/>
</dbReference>
<feature type="region of interest" description="Disordered" evidence="1">
    <location>
        <begin position="1"/>
        <end position="30"/>
    </location>
</feature>
<evidence type="ECO:0000313" key="4">
    <source>
        <dbReference type="EMBL" id="XDQ79469.1"/>
    </source>
</evidence>
<protein>
    <submittedName>
        <fullName evidence="4">DUF6542 domain-containing protein</fullName>
    </submittedName>
</protein>
<organism evidence="4">
    <name type="scientific">Streptomyces sp. Y1</name>
    <dbReference type="NCBI Taxonomy" id="3238634"/>
    <lineage>
        <taxon>Bacteria</taxon>
        <taxon>Bacillati</taxon>
        <taxon>Actinomycetota</taxon>
        <taxon>Actinomycetes</taxon>
        <taxon>Kitasatosporales</taxon>
        <taxon>Streptomycetaceae</taxon>
        <taxon>Streptomyces</taxon>
    </lineage>
</organism>
<keyword evidence="2" id="KW-0812">Transmembrane</keyword>
<dbReference type="Pfam" id="PF20177">
    <property type="entry name" value="DUF6542"/>
    <property type="match status" value="1"/>
</dbReference>
<gene>
    <name evidence="4" type="ORF">AB2U05_13855</name>
</gene>
<keyword evidence="2" id="KW-0472">Membrane</keyword>
<proteinExistence type="predicted"/>
<evidence type="ECO:0000256" key="2">
    <source>
        <dbReference type="SAM" id="Phobius"/>
    </source>
</evidence>
<sequence length="154" mass="15675">MAGQRGRASEQGARRRAAGRPAAATPTRPLSGGPALPAVVAVGLPLIGAAVDELSGPGMGWVFAVCAVLGTGLAAALCTRSGWWWVLAASPVVVLAVTAGAELLANSEKYHGTALATGSTKWVVYGFPVMAKAAAAALLVIVVRVIRGRRRQHD</sequence>
<feature type="compositionally biased region" description="Low complexity" evidence="1">
    <location>
        <begin position="19"/>
        <end position="28"/>
    </location>
</feature>
<feature type="transmembrane region" description="Helical" evidence="2">
    <location>
        <begin position="125"/>
        <end position="146"/>
    </location>
</feature>
<feature type="transmembrane region" description="Helical" evidence="2">
    <location>
        <begin position="84"/>
        <end position="105"/>
    </location>
</feature>
<dbReference type="AlphaFoldDB" id="A0AB39TK48"/>
<accession>A0AB39TK48</accession>
<dbReference type="InterPro" id="IPR046672">
    <property type="entry name" value="DUF6542"/>
</dbReference>
<reference evidence="4" key="1">
    <citation type="submission" date="2024-07" db="EMBL/GenBank/DDBJ databases">
        <authorList>
            <person name="Yu S.T."/>
        </authorList>
    </citation>
    <scope>NUCLEOTIDE SEQUENCE</scope>
    <source>
        <strain evidence="4">Y1</strain>
    </source>
</reference>
<feature type="transmembrane region" description="Helical" evidence="2">
    <location>
        <begin position="58"/>
        <end position="77"/>
    </location>
</feature>
<dbReference type="EMBL" id="CP163445">
    <property type="protein sequence ID" value="XDQ79469.1"/>
    <property type="molecule type" value="Genomic_DNA"/>
</dbReference>